<evidence type="ECO:0000259" key="3">
    <source>
        <dbReference type="Pfam" id="PF13976"/>
    </source>
</evidence>
<feature type="region of interest" description="Disordered" evidence="1">
    <location>
        <begin position="642"/>
        <end position="667"/>
    </location>
</feature>
<comment type="caution">
    <text evidence="4">The sequence shown here is derived from an EMBL/GenBank/DDBJ whole genome shotgun (WGS) entry which is preliminary data.</text>
</comment>
<dbReference type="Pfam" id="PF14223">
    <property type="entry name" value="Retrotran_gag_2"/>
    <property type="match status" value="1"/>
</dbReference>
<evidence type="ECO:0000313" key="5">
    <source>
        <dbReference type="Proteomes" id="UP000701853"/>
    </source>
</evidence>
<evidence type="ECO:0000259" key="2">
    <source>
        <dbReference type="Pfam" id="PF07727"/>
    </source>
</evidence>
<dbReference type="AlphaFoldDB" id="A0A8J6CXC2"/>
<dbReference type="Pfam" id="PF13976">
    <property type="entry name" value="gag_pre-integrs"/>
    <property type="match status" value="1"/>
</dbReference>
<dbReference type="PANTHER" id="PTHR11439:SF467">
    <property type="entry name" value="INTEGRASE CATALYTIC DOMAIN-CONTAINING PROTEIN"/>
    <property type="match status" value="1"/>
</dbReference>
<feature type="compositionally biased region" description="Low complexity" evidence="1">
    <location>
        <begin position="642"/>
        <end position="658"/>
    </location>
</feature>
<protein>
    <recommendedName>
        <fullName evidence="6">Polyprotein</fullName>
    </recommendedName>
</protein>
<dbReference type="InterPro" id="IPR025724">
    <property type="entry name" value="GAG-pre-integrase_dom"/>
</dbReference>
<dbReference type="EMBL" id="JAHUZN010000008">
    <property type="protein sequence ID" value="KAG8485720.1"/>
    <property type="molecule type" value="Genomic_DNA"/>
</dbReference>
<feature type="domain" description="GAG-pre-integrase" evidence="3">
    <location>
        <begin position="407"/>
        <end position="460"/>
    </location>
</feature>
<evidence type="ECO:0000313" key="4">
    <source>
        <dbReference type="EMBL" id="KAG8485720.1"/>
    </source>
</evidence>
<sequence>MATGGVSDNNGENHQSFNTAAPVDGSSLDPGDASLRKIQQFPKYDTVKLGENNFLLWKQQVLLILEGYGLQDFVLGTINTPLQLVVDKDGNLVPNPVFLFHKQQDKLFASWLLSTICDEILVHLTNTQSSFDVWNTVVRRFASKSTLTVSTLRHSLYSQKEGQLTVKEYLTKIKSHFDTLMAAGSGVSEQEQISIILAGLPVEFESIRVVASAMCVPLDLLVEMLIDCETRQHDLISSVSFQENVAKKCESTENGSSQFDGGSRSSYRGNGQFFRGCRRGRKFGHSKPQCQLCGRIGHTIHKCYYQFDENFDGVSNQSMQDATPYTGNHKLYMGNRLPVPVAHVGSGYFTAASRDIKTGSILLVGHIHNGLYKFDLLASPRVSTAFSSPATVHATALSSSSTVHATHLRTLTPNTVVFDLWHKRLGHPCNKTVISVLRKCNITASNVKLSSICSTCQLGKFHKLDFSPFSTVYSAPFELIVADVLSQLGIHHRLSCPHTSEQNGLVECKHWHKVDIDITLLSTSVLDGKSPYELLHKSLPDYMHLCVFSCSPVHKGYKCLDDIGNMLLSRHVVFDETCFPFASSIDSVGDAAPPDIRPEFLHHCSQVPVLASSLQQPGLDVSRSVSCDSPDLVRRSADGLLSASAANSSPPSPGDASSQPYPMQTRSKSGIFKPRVFSTELTVTEPTTINKAFSSKEWTLAAQEEYEALLRNNTWDLVFLPVNRRAVGCKWVFKLKPRLDGTIARYKGCLVVKGYLQEAGIDFHETFSPVVKPTTIRVVLALAQHDGQNLVCRLKKALYGLKQTSRAWFSKLRDFLLASHFMLAKSDGSLFIRNTEGVLLYVLVYVDDIIVTGNHQGSIDAFVTSLDTQFSLKDLGPLSYFLGIEVVSTTDGLFLGQRKYIQDLLKRARMDQAKGSPTLMTTSTSLSQHVGSVIENESDYRSIVGALQYVVITRPYITFAVNKVCQFMHRPLDQHFKAVKRILRYLQSTIEYGLHFTTAVSLDLVGFSDANWGTDVDDRRSTIGFCVFLGGNPVAWGTKKQQVVSRSTAEAEYRSLAHTAAEVVWLESLLSELHVAPSKKATIWCDNSRAVAVSANSLLHSKFKHVELDLFFVREKIAAGKLDVRHVPAQDQVANIFTKPLSASLFTKFRSSLKVVTKREQKAVIKQLEAY</sequence>
<feature type="domain" description="Reverse transcriptase Ty1/copia-type" evidence="2">
    <location>
        <begin position="787"/>
        <end position="918"/>
    </location>
</feature>
<dbReference type="CDD" id="cd09272">
    <property type="entry name" value="RNase_HI_RT_Ty1"/>
    <property type="match status" value="1"/>
</dbReference>
<dbReference type="PANTHER" id="PTHR11439">
    <property type="entry name" value="GAG-POL-RELATED RETROTRANSPOSON"/>
    <property type="match status" value="1"/>
</dbReference>
<dbReference type="InterPro" id="IPR043502">
    <property type="entry name" value="DNA/RNA_pol_sf"/>
</dbReference>
<accession>A0A8J6CXC2</accession>
<dbReference type="InterPro" id="IPR013103">
    <property type="entry name" value="RVT_2"/>
</dbReference>
<reference evidence="4 5" key="1">
    <citation type="journal article" date="2021" name="bioRxiv">
        <title>The Gossypium anomalum genome as a resource for cotton improvement and evolutionary analysis of hybrid incompatibility.</title>
        <authorList>
            <person name="Grover C.E."/>
            <person name="Yuan D."/>
            <person name="Arick M.A."/>
            <person name="Miller E.R."/>
            <person name="Hu G."/>
            <person name="Peterson D.G."/>
            <person name="Wendel J.F."/>
            <person name="Udall J.A."/>
        </authorList>
    </citation>
    <scope>NUCLEOTIDE SEQUENCE [LARGE SCALE GENOMIC DNA]</scope>
    <source>
        <strain evidence="4">JFW-Udall</strain>
        <tissue evidence="4">Leaf</tissue>
    </source>
</reference>
<organism evidence="4 5">
    <name type="scientific">Gossypium anomalum</name>
    <dbReference type="NCBI Taxonomy" id="47600"/>
    <lineage>
        <taxon>Eukaryota</taxon>
        <taxon>Viridiplantae</taxon>
        <taxon>Streptophyta</taxon>
        <taxon>Embryophyta</taxon>
        <taxon>Tracheophyta</taxon>
        <taxon>Spermatophyta</taxon>
        <taxon>Magnoliopsida</taxon>
        <taxon>eudicotyledons</taxon>
        <taxon>Gunneridae</taxon>
        <taxon>Pentapetalae</taxon>
        <taxon>rosids</taxon>
        <taxon>malvids</taxon>
        <taxon>Malvales</taxon>
        <taxon>Malvaceae</taxon>
        <taxon>Malvoideae</taxon>
        <taxon>Gossypium</taxon>
    </lineage>
</organism>
<dbReference type="Pfam" id="PF07727">
    <property type="entry name" value="RVT_2"/>
    <property type="match status" value="1"/>
</dbReference>
<dbReference type="Proteomes" id="UP000701853">
    <property type="component" value="Chromosome 8"/>
</dbReference>
<dbReference type="InterPro" id="IPR012337">
    <property type="entry name" value="RNaseH-like_sf"/>
</dbReference>
<keyword evidence="5" id="KW-1185">Reference proteome</keyword>
<gene>
    <name evidence="4" type="ORF">CXB51_019072</name>
</gene>
<dbReference type="SUPFAM" id="SSF56672">
    <property type="entry name" value="DNA/RNA polymerases"/>
    <property type="match status" value="1"/>
</dbReference>
<dbReference type="SUPFAM" id="SSF53098">
    <property type="entry name" value="Ribonuclease H-like"/>
    <property type="match status" value="1"/>
</dbReference>
<evidence type="ECO:0000256" key="1">
    <source>
        <dbReference type="SAM" id="MobiDB-lite"/>
    </source>
</evidence>
<feature type="compositionally biased region" description="Polar residues" evidence="1">
    <location>
        <begin position="1"/>
        <end position="19"/>
    </location>
</feature>
<evidence type="ECO:0008006" key="6">
    <source>
        <dbReference type="Google" id="ProtNLM"/>
    </source>
</evidence>
<proteinExistence type="predicted"/>
<name>A0A8J6CXC2_9ROSI</name>
<dbReference type="OrthoDB" id="1737296at2759"/>
<feature type="region of interest" description="Disordered" evidence="1">
    <location>
        <begin position="1"/>
        <end position="25"/>
    </location>
</feature>